<dbReference type="RefSeq" id="WP_089327331.1">
    <property type="nucleotide sequence ID" value="NZ_FZOR01000017.1"/>
</dbReference>
<keyword evidence="3 7" id="KW-0547">Nucleotide-binding</keyword>
<dbReference type="InterPro" id="IPR050856">
    <property type="entry name" value="Biotin_carboxylase_complex"/>
</dbReference>
<dbReference type="PROSITE" id="PS00867">
    <property type="entry name" value="CPSASE_2"/>
    <property type="match status" value="1"/>
</dbReference>
<feature type="domain" description="Biotin carboxylation" evidence="10">
    <location>
        <begin position="1"/>
        <end position="444"/>
    </location>
</feature>
<dbReference type="PROSITE" id="PS50979">
    <property type="entry name" value="BC"/>
    <property type="match status" value="1"/>
</dbReference>
<dbReference type="InterPro" id="IPR005479">
    <property type="entry name" value="CPAse_ATP-bd"/>
</dbReference>
<feature type="domain" description="Lipoyl-binding" evidence="8">
    <location>
        <begin position="574"/>
        <end position="649"/>
    </location>
</feature>
<dbReference type="PROSITE" id="PS50975">
    <property type="entry name" value="ATP_GRASP"/>
    <property type="match status" value="1"/>
</dbReference>
<dbReference type="SUPFAM" id="SSF52440">
    <property type="entry name" value="PreATP-grasp domain"/>
    <property type="match status" value="1"/>
</dbReference>
<comment type="cofactor">
    <cofactor evidence="1">
        <name>biotin</name>
        <dbReference type="ChEBI" id="CHEBI:57586"/>
    </cofactor>
</comment>
<keyword evidence="5" id="KW-0092">Biotin</keyword>
<evidence type="ECO:0000256" key="5">
    <source>
        <dbReference type="ARBA" id="ARBA00023267"/>
    </source>
</evidence>
<dbReference type="EMBL" id="FZOR01000017">
    <property type="protein sequence ID" value="SNT13593.1"/>
    <property type="molecule type" value="Genomic_DNA"/>
</dbReference>
<gene>
    <name evidence="11" type="ORF">SAMN05443665_101712</name>
</gene>
<dbReference type="SUPFAM" id="SSF51230">
    <property type="entry name" value="Single hybrid motif"/>
    <property type="match status" value="1"/>
</dbReference>
<dbReference type="CDD" id="cd06850">
    <property type="entry name" value="biotinyl_domain"/>
    <property type="match status" value="1"/>
</dbReference>
<evidence type="ECO:0000256" key="6">
    <source>
        <dbReference type="ARBA" id="ARBA00048501"/>
    </source>
</evidence>
<dbReference type="Gene3D" id="3.30.470.20">
    <property type="entry name" value="ATP-grasp fold, B domain"/>
    <property type="match status" value="1"/>
</dbReference>
<dbReference type="InterPro" id="IPR005482">
    <property type="entry name" value="Biotin_COase_C"/>
</dbReference>
<dbReference type="Pfam" id="PF00364">
    <property type="entry name" value="Biotin_lipoyl"/>
    <property type="match status" value="1"/>
</dbReference>
<dbReference type="InterPro" id="IPR005481">
    <property type="entry name" value="BC-like_N"/>
</dbReference>
<dbReference type="Pfam" id="PF02785">
    <property type="entry name" value="Biotin_carb_C"/>
    <property type="match status" value="1"/>
</dbReference>
<keyword evidence="2" id="KW-0436">Ligase</keyword>
<dbReference type="InterPro" id="IPR048429">
    <property type="entry name" value="MCC_alpha_BT"/>
</dbReference>
<sequence length="672" mass="69369">MINTVLVANRGEIARRVLRACRGLGIGTVAVFSDPDADAPHVREADTAGRLPGATPAETYLSAERLLAVAAGAGADAVHPGYGFLSENAAFARAVLDAGLTWIGPPPDAIAAMGSKIEAKKLMAAAGVPVLPELDPAGASAADLPLLVKASAGGGGRGMRIVREPGELEDAVAAARREAESAFGDPAVFCEPLLEGARHIEVQILADAHGTVWTLGERECSIQRRHQKIVEEAPSPAVGPDLRAALCAAAADAARAIGYTGAGTVEFMLARDGRFYFLEVNTRLQVEHPVTECVYGVDLVRLQIEVAEGARLPEAPPEPRGHAIEVRLYAEDPARDWRPASGTLRTFEVPDADTEFAVPAACGLRLDSGVESGAEVGVHYDPMLAKLIAWAPTRSAAARRLAAGLRGARVHGLTTNRDLLVRILEEPGFLAGDTDTGYLDRTGLAALAAPLADEAAVRASALAAALALAAANRAAAPVLGGLPSGWRNVRSQPQRRVFEGPYGTVEADYLLHRDGLTSELCPGAALVAAAPDRVVLDLDGLRETFAVAAAGDAVHVDSRLGPVALTAVPRFADPSARVAPGSLLAPMPGTVVRVETEAGAEVAEGQVLVVLEAMKMEHRITAPSAGTVAELNVAAGRQVESGAVLAVIETAATETAATETSATETAAGGNPA</sequence>
<evidence type="ECO:0000259" key="10">
    <source>
        <dbReference type="PROSITE" id="PS50979"/>
    </source>
</evidence>
<accession>A0A239K7H7</accession>
<reference evidence="11 12" key="1">
    <citation type="submission" date="2017-06" db="EMBL/GenBank/DDBJ databases">
        <authorList>
            <person name="Kim H.J."/>
            <person name="Triplett B.A."/>
        </authorList>
    </citation>
    <scope>NUCLEOTIDE SEQUENCE [LARGE SCALE GENOMIC DNA]</scope>
    <source>
        <strain evidence="11 12">DSM 44715</strain>
    </source>
</reference>
<dbReference type="PANTHER" id="PTHR18866:SF126">
    <property type="entry name" value="BIOTIN CARBOXYLASE"/>
    <property type="match status" value="1"/>
</dbReference>
<keyword evidence="12" id="KW-1185">Reference proteome</keyword>
<dbReference type="Pfam" id="PF00289">
    <property type="entry name" value="Biotin_carb_N"/>
    <property type="match status" value="1"/>
</dbReference>
<dbReference type="InterPro" id="IPR011053">
    <property type="entry name" value="Single_hybrid_motif"/>
</dbReference>
<dbReference type="AlphaFoldDB" id="A0A239K7H7"/>
<evidence type="ECO:0000256" key="1">
    <source>
        <dbReference type="ARBA" id="ARBA00001953"/>
    </source>
</evidence>
<dbReference type="Pfam" id="PF21139">
    <property type="entry name" value="BT_MCC_alpha"/>
    <property type="match status" value="1"/>
</dbReference>
<dbReference type="SMART" id="SM00878">
    <property type="entry name" value="Biotin_carb_C"/>
    <property type="match status" value="1"/>
</dbReference>
<dbReference type="FunFam" id="3.40.50.20:FF:000010">
    <property type="entry name" value="Propionyl-CoA carboxylase subunit alpha"/>
    <property type="match status" value="1"/>
</dbReference>
<dbReference type="InterPro" id="IPR011054">
    <property type="entry name" value="Rudment_hybrid_motif"/>
</dbReference>
<dbReference type="Gene3D" id="2.40.50.100">
    <property type="match status" value="1"/>
</dbReference>
<dbReference type="InterPro" id="IPR016185">
    <property type="entry name" value="PreATP-grasp_dom_sf"/>
</dbReference>
<dbReference type="InterPro" id="IPR001882">
    <property type="entry name" value="Biotin_BS"/>
</dbReference>
<dbReference type="GO" id="GO:0046872">
    <property type="term" value="F:metal ion binding"/>
    <property type="evidence" value="ECO:0007669"/>
    <property type="project" value="InterPro"/>
</dbReference>
<dbReference type="InterPro" id="IPR011761">
    <property type="entry name" value="ATP-grasp"/>
</dbReference>
<evidence type="ECO:0000313" key="12">
    <source>
        <dbReference type="Proteomes" id="UP000198318"/>
    </source>
</evidence>
<organism evidence="11 12">
    <name type="scientific">Actinomadura meyerae</name>
    <dbReference type="NCBI Taxonomy" id="240840"/>
    <lineage>
        <taxon>Bacteria</taxon>
        <taxon>Bacillati</taxon>
        <taxon>Actinomycetota</taxon>
        <taxon>Actinomycetes</taxon>
        <taxon>Streptosporangiales</taxon>
        <taxon>Thermomonosporaceae</taxon>
        <taxon>Actinomadura</taxon>
    </lineage>
</organism>
<dbReference type="GO" id="GO:0004075">
    <property type="term" value="F:biotin carboxylase activity"/>
    <property type="evidence" value="ECO:0007669"/>
    <property type="project" value="UniProtKB-EC"/>
</dbReference>
<dbReference type="PANTHER" id="PTHR18866">
    <property type="entry name" value="CARBOXYLASE:PYRUVATE/ACETYL-COA/PROPIONYL-COA CARBOXYLASE"/>
    <property type="match status" value="1"/>
</dbReference>
<dbReference type="GO" id="GO:0005524">
    <property type="term" value="F:ATP binding"/>
    <property type="evidence" value="ECO:0007669"/>
    <property type="project" value="UniProtKB-UniRule"/>
</dbReference>
<proteinExistence type="predicted"/>
<dbReference type="PROSITE" id="PS00188">
    <property type="entry name" value="BIOTIN"/>
    <property type="match status" value="1"/>
</dbReference>
<evidence type="ECO:0000259" key="8">
    <source>
        <dbReference type="PROSITE" id="PS50968"/>
    </source>
</evidence>
<name>A0A239K7H7_9ACTN</name>
<dbReference type="Pfam" id="PF02786">
    <property type="entry name" value="CPSase_L_D2"/>
    <property type="match status" value="1"/>
</dbReference>
<protein>
    <submittedName>
        <fullName evidence="11">Propionyl-CoA carboxylase alpha chain</fullName>
    </submittedName>
</protein>
<evidence type="ECO:0000256" key="3">
    <source>
        <dbReference type="ARBA" id="ARBA00022741"/>
    </source>
</evidence>
<dbReference type="OrthoDB" id="5166719at2"/>
<evidence type="ECO:0000256" key="4">
    <source>
        <dbReference type="ARBA" id="ARBA00022840"/>
    </source>
</evidence>
<dbReference type="InterPro" id="IPR000089">
    <property type="entry name" value="Biotin_lipoyl"/>
</dbReference>
<evidence type="ECO:0000259" key="9">
    <source>
        <dbReference type="PROSITE" id="PS50975"/>
    </source>
</evidence>
<feature type="domain" description="ATP-grasp" evidence="9">
    <location>
        <begin position="120"/>
        <end position="308"/>
    </location>
</feature>
<comment type="catalytic activity">
    <reaction evidence="6">
        <text>N(6)-biotinyl-L-lysyl-[protein] + hydrogencarbonate + ATP = N(6)-carboxybiotinyl-L-lysyl-[protein] + ADP + phosphate + H(+)</text>
        <dbReference type="Rhea" id="RHEA:13501"/>
        <dbReference type="Rhea" id="RHEA-COMP:10505"/>
        <dbReference type="Rhea" id="RHEA-COMP:10506"/>
        <dbReference type="ChEBI" id="CHEBI:15378"/>
        <dbReference type="ChEBI" id="CHEBI:17544"/>
        <dbReference type="ChEBI" id="CHEBI:30616"/>
        <dbReference type="ChEBI" id="CHEBI:43474"/>
        <dbReference type="ChEBI" id="CHEBI:83144"/>
        <dbReference type="ChEBI" id="CHEBI:83145"/>
        <dbReference type="ChEBI" id="CHEBI:456216"/>
        <dbReference type="EC" id="6.3.4.14"/>
    </reaction>
    <physiologicalReaction direction="left-to-right" evidence="6">
        <dbReference type="Rhea" id="RHEA:13502"/>
    </physiologicalReaction>
</comment>
<dbReference type="FunFam" id="2.40.50.100:FF:000003">
    <property type="entry name" value="Acetyl-CoA carboxylase biotin carboxyl carrier protein"/>
    <property type="match status" value="1"/>
</dbReference>
<keyword evidence="4 7" id="KW-0067">ATP-binding</keyword>
<dbReference type="Proteomes" id="UP000198318">
    <property type="component" value="Unassembled WGS sequence"/>
</dbReference>
<dbReference type="SUPFAM" id="SSF56059">
    <property type="entry name" value="Glutathione synthetase ATP-binding domain-like"/>
    <property type="match status" value="1"/>
</dbReference>
<evidence type="ECO:0000256" key="2">
    <source>
        <dbReference type="ARBA" id="ARBA00022598"/>
    </source>
</evidence>
<dbReference type="PROSITE" id="PS50968">
    <property type="entry name" value="BIOTINYL_LIPOYL"/>
    <property type="match status" value="1"/>
</dbReference>
<dbReference type="InterPro" id="IPR011764">
    <property type="entry name" value="Biotin_carboxylation_dom"/>
</dbReference>
<dbReference type="SUPFAM" id="SSF51246">
    <property type="entry name" value="Rudiment single hybrid motif"/>
    <property type="match status" value="1"/>
</dbReference>
<evidence type="ECO:0000256" key="7">
    <source>
        <dbReference type="PROSITE-ProRule" id="PRU00409"/>
    </source>
</evidence>
<evidence type="ECO:0000313" key="11">
    <source>
        <dbReference type="EMBL" id="SNT13593.1"/>
    </source>
</evidence>